<dbReference type="EMBL" id="AP022599">
    <property type="protein sequence ID" value="BBY82023.1"/>
    <property type="molecule type" value="Genomic_DNA"/>
</dbReference>
<evidence type="ECO:0000256" key="1">
    <source>
        <dbReference type="SAM" id="MobiDB-lite"/>
    </source>
</evidence>
<dbReference type="Proteomes" id="UP000467252">
    <property type="component" value="Chromosome"/>
</dbReference>
<keyword evidence="3" id="KW-1185">Reference proteome</keyword>
<protein>
    <submittedName>
        <fullName evidence="2">Uncharacterized protein</fullName>
    </submittedName>
</protein>
<feature type="region of interest" description="Disordered" evidence="1">
    <location>
        <begin position="1"/>
        <end position="20"/>
    </location>
</feature>
<name>A0A7I7UMC8_MYCPV</name>
<sequence length="104" mass="11371">MIAQVHSVERDQFGDPIETPQGTIDVIPGGLSVAPLLDAVTVTSGQIGIRRGTTSTGHELEEGDKITLPTGYRYALQGPPLWDYPSNLTGTEFAYRWWRVAQSN</sequence>
<evidence type="ECO:0000313" key="3">
    <source>
        <dbReference type="Proteomes" id="UP000467252"/>
    </source>
</evidence>
<evidence type="ECO:0000313" key="2">
    <source>
        <dbReference type="EMBL" id="BBY82023.1"/>
    </source>
</evidence>
<accession>A0A7I7UMC8</accession>
<dbReference type="AlphaFoldDB" id="A0A7I7UMC8"/>
<gene>
    <name evidence="2" type="ORF">MPUL_31810</name>
</gene>
<reference evidence="2 3" key="1">
    <citation type="journal article" date="2019" name="Emerg. Microbes Infect.">
        <title>Comprehensive subspecies identification of 175 nontuberculous mycobacteria species based on 7547 genomic profiles.</title>
        <authorList>
            <person name="Matsumoto Y."/>
            <person name="Kinjo T."/>
            <person name="Motooka D."/>
            <person name="Nabeya D."/>
            <person name="Jung N."/>
            <person name="Uechi K."/>
            <person name="Horii T."/>
            <person name="Iida T."/>
            <person name="Fujita J."/>
            <person name="Nakamura S."/>
        </authorList>
    </citation>
    <scope>NUCLEOTIDE SEQUENCE [LARGE SCALE GENOMIC DNA]</scope>
    <source>
        <strain evidence="2 3">JCM 6370</strain>
    </source>
</reference>
<organism evidence="2 3">
    <name type="scientific">Mycolicibacterium pulveris</name>
    <name type="common">Mycobacterium pulveris</name>
    <dbReference type="NCBI Taxonomy" id="36813"/>
    <lineage>
        <taxon>Bacteria</taxon>
        <taxon>Bacillati</taxon>
        <taxon>Actinomycetota</taxon>
        <taxon>Actinomycetes</taxon>
        <taxon>Mycobacteriales</taxon>
        <taxon>Mycobacteriaceae</taxon>
        <taxon>Mycolicibacterium</taxon>
    </lineage>
</organism>
<proteinExistence type="predicted"/>
<dbReference type="RefSeq" id="WP_163901799.1">
    <property type="nucleotide sequence ID" value="NZ_AP022599.1"/>
</dbReference>